<proteinExistence type="predicted"/>
<accession>A0A6C0IIL2</accession>
<protein>
    <submittedName>
        <fullName evidence="2">Uncharacterized protein</fullName>
    </submittedName>
</protein>
<organism evidence="2">
    <name type="scientific">viral metagenome</name>
    <dbReference type="NCBI Taxonomy" id="1070528"/>
    <lineage>
        <taxon>unclassified sequences</taxon>
        <taxon>metagenomes</taxon>
        <taxon>organismal metagenomes</taxon>
    </lineage>
</organism>
<evidence type="ECO:0000256" key="1">
    <source>
        <dbReference type="SAM" id="MobiDB-lite"/>
    </source>
</evidence>
<dbReference type="EMBL" id="MN740183">
    <property type="protein sequence ID" value="QHT92325.1"/>
    <property type="molecule type" value="Genomic_DNA"/>
</dbReference>
<reference evidence="2" key="1">
    <citation type="journal article" date="2020" name="Nature">
        <title>Giant virus diversity and host interactions through global metagenomics.</title>
        <authorList>
            <person name="Schulz F."/>
            <person name="Roux S."/>
            <person name="Paez-Espino D."/>
            <person name="Jungbluth S."/>
            <person name="Walsh D.A."/>
            <person name="Denef V.J."/>
            <person name="McMahon K.D."/>
            <person name="Konstantinidis K.T."/>
            <person name="Eloe-Fadrosh E.A."/>
            <person name="Kyrpides N.C."/>
            <person name="Woyke T."/>
        </authorList>
    </citation>
    <scope>NUCLEOTIDE SEQUENCE</scope>
    <source>
        <strain evidence="2">GVMAG-M-3300023184-88</strain>
    </source>
</reference>
<sequence>MKRRTRKQGGGPLPLEYFGVKTGNYSAASGADILDVKGQTIRPHIGGRVTRNRKPHRKSQRKTRGGFIPSVMEGFAFAANKYIVPLALFAGYKMITKGKPTRRTKKHFFKSTS</sequence>
<feature type="compositionally biased region" description="Basic residues" evidence="1">
    <location>
        <begin position="50"/>
        <end position="64"/>
    </location>
</feature>
<evidence type="ECO:0000313" key="2">
    <source>
        <dbReference type="EMBL" id="QHT92325.1"/>
    </source>
</evidence>
<name>A0A6C0IIL2_9ZZZZ</name>
<dbReference type="AlphaFoldDB" id="A0A6C0IIL2"/>
<feature type="region of interest" description="Disordered" evidence="1">
    <location>
        <begin position="46"/>
        <end position="65"/>
    </location>
</feature>